<keyword evidence="2" id="KW-1185">Reference proteome</keyword>
<accession>A0A0S4MN06</accession>
<organism evidence="1 2">
    <name type="scientific">Echinococcus multilocularis</name>
    <name type="common">Fox tapeworm</name>
    <dbReference type="NCBI Taxonomy" id="6211"/>
    <lineage>
        <taxon>Eukaryota</taxon>
        <taxon>Metazoa</taxon>
        <taxon>Spiralia</taxon>
        <taxon>Lophotrochozoa</taxon>
        <taxon>Platyhelminthes</taxon>
        <taxon>Cestoda</taxon>
        <taxon>Eucestoda</taxon>
        <taxon>Cyclophyllidea</taxon>
        <taxon>Taeniidae</taxon>
        <taxon>Echinococcus</taxon>
    </lineage>
</organism>
<dbReference type="Proteomes" id="UP000017246">
    <property type="component" value="Unassembled WGS sequence"/>
</dbReference>
<reference evidence="1" key="2">
    <citation type="submission" date="2015-11" db="EMBL/GenBank/DDBJ databases">
        <authorList>
            <person name="Zhang Y."/>
            <person name="Guo Z."/>
        </authorList>
    </citation>
    <scope>NUCLEOTIDE SEQUENCE</scope>
</reference>
<protein>
    <submittedName>
        <fullName evidence="1">Kinesin protein KIF2A</fullName>
    </submittedName>
</protein>
<dbReference type="EMBL" id="LN902848">
    <property type="protein sequence ID" value="CUT99798.1"/>
    <property type="molecule type" value="Genomic_DNA"/>
</dbReference>
<sequence length="21" mass="2391">MVIANDVMFICQSVDVYDNTI</sequence>
<name>A0A0S4MN06_ECHMU</name>
<reference evidence="1" key="1">
    <citation type="journal article" date="2013" name="Nature">
        <title>The genomes of four tapeworm species reveal adaptations to parasitism.</title>
        <authorList>
            <person name="Tsai I.J."/>
            <person name="Zarowiecki M."/>
            <person name="Holroyd N."/>
            <person name="Garciarrubio A."/>
            <person name="Sanchez-Flores A."/>
            <person name="Brooks K.L."/>
            <person name="Tracey A."/>
            <person name="Bobes R.J."/>
            <person name="Fragoso G."/>
            <person name="Sciutto E."/>
            <person name="Aslett M."/>
            <person name="Beasley H."/>
            <person name="Bennett H.M."/>
            <person name="Cai J."/>
            <person name="Camicia F."/>
            <person name="Clark R."/>
            <person name="Cucher M."/>
            <person name="De Silva N."/>
            <person name="Day T.A."/>
            <person name="Deplazes P."/>
            <person name="Estrada K."/>
            <person name="Fernandez C."/>
            <person name="Holland P.W."/>
            <person name="Hou J."/>
            <person name="Hu S."/>
            <person name="Huckvale T."/>
            <person name="Hung S.S."/>
            <person name="Kamenetzky L."/>
            <person name="Keane J.A."/>
            <person name="Kiss F."/>
            <person name="Koziol U."/>
            <person name="Lambert O."/>
            <person name="Liu K."/>
            <person name="Luo X."/>
            <person name="Luo Y."/>
            <person name="Macchiaroli N."/>
            <person name="Nichol S."/>
            <person name="Paps J."/>
            <person name="Parkinson J."/>
            <person name="Pouchkina-Stantcheva N."/>
            <person name="Riddiford N."/>
            <person name="Rosenzvit M."/>
            <person name="Salinas G."/>
            <person name="Wasmuth J.D."/>
            <person name="Zamanian M."/>
            <person name="Zheng Y."/>
            <person name="Cai X."/>
            <person name="Soberon X."/>
            <person name="Olson P.D."/>
            <person name="Laclette J.P."/>
            <person name="Brehm K."/>
            <person name="Berriman M."/>
            <person name="Garciarrubio A."/>
            <person name="Bobes R.J."/>
            <person name="Fragoso G."/>
            <person name="Sanchez-Flores A."/>
            <person name="Estrada K."/>
            <person name="Cevallos M.A."/>
            <person name="Morett E."/>
            <person name="Gonzalez V."/>
            <person name="Portillo T."/>
            <person name="Ochoa-Leyva A."/>
            <person name="Jose M.V."/>
            <person name="Sciutto E."/>
            <person name="Landa A."/>
            <person name="Jimenez L."/>
            <person name="Valdes V."/>
            <person name="Carrero J.C."/>
            <person name="Larralde C."/>
            <person name="Morales-Montor J."/>
            <person name="Limon-Lason J."/>
            <person name="Soberon X."/>
            <person name="Laclette J.P."/>
        </authorList>
    </citation>
    <scope>NUCLEOTIDE SEQUENCE [LARGE SCALE GENOMIC DNA]</scope>
</reference>
<dbReference type="AlphaFoldDB" id="A0A0S4MN06"/>
<proteinExistence type="predicted"/>
<evidence type="ECO:0000313" key="2">
    <source>
        <dbReference type="Proteomes" id="UP000017246"/>
    </source>
</evidence>
<evidence type="ECO:0000313" key="1">
    <source>
        <dbReference type="EMBL" id="CUT99798.1"/>
    </source>
</evidence>